<reference evidence="9" key="1">
    <citation type="submission" date="2017-09" db="EMBL/GenBank/DDBJ databases">
        <title>Depth-based differentiation of microbial function through sediment-hosted aquifers and enrichment of novel symbionts in the deep terrestrial subsurface.</title>
        <authorList>
            <person name="Probst A.J."/>
            <person name="Ladd B."/>
            <person name="Jarett J.K."/>
            <person name="Geller-Mcgrath D.E."/>
            <person name="Sieber C.M.K."/>
            <person name="Emerson J.B."/>
            <person name="Anantharaman K."/>
            <person name="Thomas B.C."/>
            <person name="Malmstrom R."/>
            <person name="Stieglmeier M."/>
            <person name="Klingl A."/>
            <person name="Woyke T."/>
            <person name="Ryan C.M."/>
            <person name="Banfield J.F."/>
        </authorList>
    </citation>
    <scope>NUCLEOTIDE SEQUENCE [LARGE SCALE GENOMIC DNA]</scope>
</reference>
<evidence type="ECO:0000256" key="6">
    <source>
        <dbReference type="SAM" id="Phobius"/>
    </source>
</evidence>
<dbReference type="NCBIfam" id="TIGR00360">
    <property type="entry name" value="ComEC_N-term"/>
    <property type="match status" value="1"/>
</dbReference>
<sequence length="415" mass="45727">MKIFIQWLMIFICFCLIYILRLHASQPLNIPDQAAIRLTGRIIQQPYQRDSKQIINVNGFLIKADRFPAYFYGQKVVVTGKVQKRMINRFASQFSLYYPQIQVIDQTRTLIDKINFGDLLLGFRKRLEEGLGQALPEPQVSLLAGILLGSRRDLPEKFMTNLRGTGTMHVIVASGYNISVVAGFLVGILLLFFRRRSAVGGAFLGIVGYTIMAGGEPPVVRAAIMGSLTCLAQLLGREKDVLASLLFAAAIMLLVSPLILFDIGFQLSFLATAGILLIEPLLTGKLFSLPLLGQDLKVTLAAQIATLPILVFNFGQISLLSLLVNALVLPVTPLIMGLGAVTAGLSLVSVALARVSAWLVWLPLTYFVKVIDWFGPWSQLVSLKLASVSNWWVGGYYLGLSLWLWRQKRVSASSA</sequence>
<dbReference type="EMBL" id="PEZK01000010">
    <property type="protein sequence ID" value="PIU02359.1"/>
    <property type="molecule type" value="Genomic_DNA"/>
</dbReference>
<evidence type="ECO:0000313" key="9">
    <source>
        <dbReference type="Proteomes" id="UP000231214"/>
    </source>
</evidence>
<feature type="transmembrane region" description="Helical" evidence="6">
    <location>
        <begin position="388"/>
        <end position="405"/>
    </location>
</feature>
<evidence type="ECO:0000256" key="1">
    <source>
        <dbReference type="ARBA" id="ARBA00004651"/>
    </source>
</evidence>
<organism evidence="8 9">
    <name type="scientific">Candidatus Shapirobacteria bacterium CG09_land_8_20_14_0_10_49_15</name>
    <dbReference type="NCBI Taxonomy" id="1974482"/>
    <lineage>
        <taxon>Bacteria</taxon>
        <taxon>Candidatus Shapironibacteriota</taxon>
    </lineage>
</organism>
<dbReference type="AlphaFoldDB" id="A0A2M6XBJ2"/>
<feature type="transmembrane region" description="Helical" evidence="6">
    <location>
        <begin position="168"/>
        <end position="193"/>
    </location>
</feature>
<keyword evidence="4 6" id="KW-1133">Transmembrane helix</keyword>
<accession>A0A2M6XBJ2</accession>
<proteinExistence type="predicted"/>
<protein>
    <recommendedName>
        <fullName evidence="7">ComEC/Rec2-related protein domain-containing protein</fullName>
    </recommendedName>
</protein>
<evidence type="ECO:0000256" key="2">
    <source>
        <dbReference type="ARBA" id="ARBA00022475"/>
    </source>
</evidence>
<comment type="subcellular location">
    <subcellularLocation>
        <location evidence="1">Cell membrane</location>
        <topology evidence="1">Multi-pass membrane protein</topology>
    </subcellularLocation>
</comment>
<evidence type="ECO:0000259" key="7">
    <source>
        <dbReference type="Pfam" id="PF03772"/>
    </source>
</evidence>
<comment type="caution">
    <text evidence="8">The sequence shown here is derived from an EMBL/GenBank/DDBJ whole genome shotgun (WGS) entry which is preliminary data.</text>
</comment>
<dbReference type="Proteomes" id="UP000231214">
    <property type="component" value="Unassembled WGS sequence"/>
</dbReference>
<keyword evidence="3 6" id="KW-0812">Transmembrane</keyword>
<evidence type="ECO:0000313" key="8">
    <source>
        <dbReference type="EMBL" id="PIU02359.1"/>
    </source>
</evidence>
<gene>
    <name evidence="8" type="ORF">COT66_00540</name>
</gene>
<dbReference type="Pfam" id="PF03772">
    <property type="entry name" value="Competence"/>
    <property type="match status" value="1"/>
</dbReference>
<dbReference type="GO" id="GO:0005886">
    <property type="term" value="C:plasma membrane"/>
    <property type="evidence" value="ECO:0007669"/>
    <property type="project" value="UniProtKB-SubCell"/>
</dbReference>
<evidence type="ECO:0000256" key="4">
    <source>
        <dbReference type="ARBA" id="ARBA00022989"/>
    </source>
</evidence>
<dbReference type="PANTHER" id="PTHR30619:SF1">
    <property type="entry name" value="RECOMBINATION PROTEIN 2"/>
    <property type="match status" value="1"/>
</dbReference>
<keyword evidence="5 6" id="KW-0472">Membrane</keyword>
<feature type="transmembrane region" description="Helical" evidence="6">
    <location>
        <begin position="304"/>
        <end position="328"/>
    </location>
</feature>
<name>A0A2M6XBJ2_9BACT</name>
<feature type="transmembrane region" description="Helical" evidence="6">
    <location>
        <begin position="358"/>
        <end position="376"/>
    </location>
</feature>
<feature type="transmembrane region" description="Helical" evidence="6">
    <location>
        <begin position="334"/>
        <end position="353"/>
    </location>
</feature>
<evidence type="ECO:0000256" key="5">
    <source>
        <dbReference type="ARBA" id="ARBA00023136"/>
    </source>
</evidence>
<feature type="domain" description="ComEC/Rec2-related protein" evidence="7">
    <location>
        <begin position="146"/>
        <end position="407"/>
    </location>
</feature>
<keyword evidence="2" id="KW-1003">Cell membrane</keyword>
<dbReference type="InterPro" id="IPR052159">
    <property type="entry name" value="Competence_DNA_uptake"/>
</dbReference>
<dbReference type="InterPro" id="IPR004477">
    <property type="entry name" value="ComEC_N"/>
</dbReference>
<dbReference type="PANTHER" id="PTHR30619">
    <property type="entry name" value="DNA INTERNALIZATION/COMPETENCE PROTEIN COMEC/REC2"/>
    <property type="match status" value="1"/>
</dbReference>
<feature type="transmembrane region" description="Helical" evidence="6">
    <location>
        <begin position="267"/>
        <end position="292"/>
    </location>
</feature>
<feature type="transmembrane region" description="Helical" evidence="6">
    <location>
        <begin position="241"/>
        <end position="261"/>
    </location>
</feature>
<evidence type="ECO:0000256" key="3">
    <source>
        <dbReference type="ARBA" id="ARBA00022692"/>
    </source>
</evidence>